<dbReference type="GO" id="GO:0005634">
    <property type="term" value="C:nucleus"/>
    <property type="evidence" value="ECO:0007669"/>
    <property type="project" value="UniProtKB-SubCell"/>
</dbReference>
<dbReference type="Proteomes" id="UP001289374">
    <property type="component" value="Unassembled WGS sequence"/>
</dbReference>
<keyword evidence="7" id="KW-0539">Nucleus</keyword>
<dbReference type="AlphaFoldDB" id="A0AAE2BY25"/>
<proteinExistence type="inferred from homology"/>
<dbReference type="GO" id="GO:0004518">
    <property type="term" value="F:nuclease activity"/>
    <property type="evidence" value="ECO:0007669"/>
    <property type="project" value="UniProtKB-KW"/>
</dbReference>
<keyword evidence="6" id="KW-0378">Hydrolase</keyword>
<comment type="subcellular location">
    <subcellularLocation>
        <location evidence="2">Nucleus</location>
    </subcellularLocation>
</comment>
<comment type="caution">
    <text evidence="11">The sequence shown here is derived from an EMBL/GenBank/DDBJ whole genome shotgun (WGS) entry which is preliminary data.</text>
</comment>
<evidence type="ECO:0000256" key="7">
    <source>
        <dbReference type="ARBA" id="ARBA00023242"/>
    </source>
</evidence>
<keyword evidence="12" id="KW-1185">Reference proteome</keyword>
<evidence type="ECO:0008006" key="13">
    <source>
        <dbReference type="Google" id="ProtNLM"/>
    </source>
</evidence>
<dbReference type="PANTHER" id="PTHR22930:SF293">
    <property type="entry name" value="PROTEIN ALP1-LIKE"/>
    <property type="match status" value="1"/>
</dbReference>
<accession>A0AAE2BY25</accession>
<name>A0AAE2BY25_9LAMI</name>
<dbReference type="Pfam" id="PF13359">
    <property type="entry name" value="DDE_Tnp_4"/>
    <property type="match status" value="1"/>
</dbReference>
<evidence type="ECO:0000256" key="5">
    <source>
        <dbReference type="ARBA" id="ARBA00022723"/>
    </source>
</evidence>
<evidence type="ECO:0000256" key="3">
    <source>
        <dbReference type="ARBA" id="ARBA00006958"/>
    </source>
</evidence>
<evidence type="ECO:0000313" key="11">
    <source>
        <dbReference type="EMBL" id="KAK4401959.1"/>
    </source>
</evidence>
<evidence type="ECO:0000256" key="1">
    <source>
        <dbReference type="ARBA" id="ARBA00001968"/>
    </source>
</evidence>
<keyword evidence="4" id="KW-0540">Nuclease</keyword>
<evidence type="ECO:0000256" key="8">
    <source>
        <dbReference type="SAM" id="MobiDB-lite"/>
    </source>
</evidence>
<evidence type="ECO:0000256" key="2">
    <source>
        <dbReference type="ARBA" id="ARBA00004123"/>
    </source>
</evidence>
<dbReference type="InterPro" id="IPR058353">
    <property type="entry name" value="DUF8040"/>
</dbReference>
<evidence type="ECO:0000256" key="4">
    <source>
        <dbReference type="ARBA" id="ARBA00022722"/>
    </source>
</evidence>
<feature type="domain" description="DUF8040" evidence="10">
    <location>
        <begin position="128"/>
        <end position="214"/>
    </location>
</feature>
<dbReference type="EMBL" id="JACGWL010000005">
    <property type="protein sequence ID" value="KAK4401959.1"/>
    <property type="molecule type" value="Genomic_DNA"/>
</dbReference>
<dbReference type="InterPro" id="IPR027806">
    <property type="entry name" value="HARBI1_dom"/>
</dbReference>
<dbReference type="InterPro" id="IPR045249">
    <property type="entry name" value="HARBI1-like"/>
</dbReference>
<keyword evidence="5" id="KW-0479">Metal-binding</keyword>
<comment type="similarity">
    <text evidence="3">Belongs to the HARBI1 family.</text>
</comment>
<dbReference type="Pfam" id="PF26138">
    <property type="entry name" value="DUF8040"/>
    <property type="match status" value="1"/>
</dbReference>
<organism evidence="11 12">
    <name type="scientific">Sesamum angolense</name>
    <dbReference type="NCBI Taxonomy" id="2727404"/>
    <lineage>
        <taxon>Eukaryota</taxon>
        <taxon>Viridiplantae</taxon>
        <taxon>Streptophyta</taxon>
        <taxon>Embryophyta</taxon>
        <taxon>Tracheophyta</taxon>
        <taxon>Spermatophyta</taxon>
        <taxon>Magnoliopsida</taxon>
        <taxon>eudicotyledons</taxon>
        <taxon>Gunneridae</taxon>
        <taxon>Pentapetalae</taxon>
        <taxon>asterids</taxon>
        <taxon>lamiids</taxon>
        <taxon>Lamiales</taxon>
        <taxon>Pedaliaceae</taxon>
        <taxon>Sesamum</taxon>
    </lineage>
</organism>
<evidence type="ECO:0000256" key="6">
    <source>
        <dbReference type="ARBA" id="ARBA00022801"/>
    </source>
</evidence>
<evidence type="ECO:0000313" key="12">
    <source>
        <dbReference type="Proteomes" id="UP001289374"/>
    </source>
</evidence>
<dbReference type="GO" id="GO:0016787">
    <property type="term" value="F:hydrolase activity"/>
    <property type="evidence" value="ECO:0007669"/>
    <property type="project" value="UniProtKB-KW"/>
</dbReference>
<dbReference type="GO" id="GO:0046872">
    <property type="term" value="F:metal ion binding"/>
    <property type="evidence" value="ECO:0007669"/>
    <property type="project" value="UniProtKB-KW"/>
</dbReference>
<evidence type="ECO:0000259" key="9">
    <source>
        <dbReference type="Pfam" id="PF13359"/>
    </source>
</evidence>
<comment type="cofactor">
    <cofactor evidence="1">
        <name>a divalent metal cation</name>
        <dbReference type="ChEBI" id="CHEBI:60240"/>
    </cofactor>
</comment>
<reference evidence="11" key="1">
    <citation type="submission" date="2020-06" db="EMBL/GenBank/DDBJ databases">
        <authorList>
            <person name="Li T."/>
            <person name="Hu X."/>
            <person name="Zhang T."/>
            <person name="Song X."/>
            <person name="Zhang H."/>
            <person name="Dai N."/>
            <person name="Sheng W."/>
            <person name="Hou X."/>
            <person name="Wei L."/>
        </authorList>
    </citation>
    <scope>NUCLEOTIDE SEQUENCE</scope>
    <source>
        <strain evidence="11">K16</strain>
        <tissue evidence="11">Leaf</tissue>
    </source>
</reference>
<sequence length="648" mass="74005">MARGSDDKGEGREARGEGREVMAVVRRWGSWFGVGWRKWVLLVEVTGGAGGGGCWLVRRWGGWMGRMRYEEKIEVYVAIQDFLIDAFRMLMLFYRLYRFRRSQLECSRARRTLTYSLQNKVPTQIHLMRRLVEFSDIACIENLRMSRNAFGKLCLILQNQGGLQDSKHVPLSSQVAMFLSILAHHKKNRTVKYDFIHSGRTVSKHFHRVLNAVLRLHPLLLANPTPVPPNSNCPRWKWFEGCLGALDGTYIDVRVKAKDRARYMTRKGSIAVNVLGVCYRDTRFIYVLVGWEGSAADSRVLRDAITRLTGLKIPRGNYYLVDSGYSNGERFLSPYRGLLMDNDASKGVRRRGGKRDGKLSRRVWSTTEEEALLECLRKIVRTGWKSDNGFRTGYLGVMEQLLNKACPNSGLKAEPHISSKIHVWKKTYGCINDMMGRSDFDCCGNGSILQIDSFAKTLRYKLFPYYAQWCEVFGKDRATGERGFDPILAPRNPSHTAETERSENVPVTPEYYVPTPDPTLYGDDDEFMNSFASATAQPTVNRADTERVSSRKRKMVATDIDDKFDEKFEAFVNVTDRRLGDIAKHFGMEAEESQARKQVWSVIESIPDLTIEEKCAVSKKLVNNKADLDLFLLCQRLRSLPALRTTIL</sequence>
<gene>
    <name evidence="11" type="ORF">Sango_0936600</name>
</gene>
<evidence type="ECO:0000259" key="10">
    <source>
        <dbReference type="Pfam" id="PF26138"/>
    </source>
</evidence>
<feature type="region of interest" description="Disordered" evidence="8">
    <location>
        <begin position="484"/>
        <end position="513"/>
    </location>
</feature>
<reference evidence="11" key="2">
    <citation type="journal article" date="2024" name="Plant">
        <title>Genomic evolution and insights into agronomic trait innovations of Sesamum species.</title>
        <authorList>
            <person name="Miao H."/>
            <person name="Wang L."/>
            <person name="Qu L."/>
            <person name="Liu H."/>
            <person name="Sun Y."/>
            <person name="Le M."/>
            <person name="Wang Q."/>
            <person name="Wei S."/>
            <person name="Zheng Y."/>
            <person name="Lin W."/>
            <person name="Duan Y."/>
            <person name="Cao H."/>
            <person name="Xiong S."/>
            <person name="Wang X."/>
            <person name="Wei L."/>
            <person name="Li C."/>
            <person name="Ma Q."/>
            <person name="Ju M."/>
            <person name="Zhao R."/>
            <person name="Li G."/>
            <person name="Mu C."/>
            <person name="Tian Q."/>
            <person name="Mei H."/>
            <person name="Zhang T."/>
            <person name="Gao T."/>
            <person name="Zhang H."/>
        </authorList>
    </citation>
    <scope>NUCLEOTIDE SEQUENCE</scope>
    <source>
        <strain evidence="11">K16</strain>
    </source>
</reference>
<dbReference type="PANTHER" id="PTHR22930">
    <property type="match status" value="1"/>
</dbReference>
<feature type="domain" description="DDE Tnp4" evidence="9">
    <location>
        <begin position="246"/>
        <end position="343"/>
    </location>
</feature>
<protein>
    <recommendedName>
        <fullName evidence="13">Transposase</fullName>
    </recommendedName>
</protein>